<evidence type="ECO:0000256" key="2">
    <source>
        <dbReference type="ARBA" id="ARBA00022475"/>
    </source>
</evidence>
<keyword evidence="9 12" id="KW-0407">Ion channel</keyword>
<evidence type="ECO:0000256" key="10">
    <source>
        <dbReference type="ARBA" id="ARBA00035120"/>
    </source>
</evidence>
<evidence type="ECO:0000256" key="5">
    <source>
        <dbReference type="ARBA" id="ARBA00022989"/>
    </source>
</evidence>
<dbReference type="AlphaFoldDB" id="J0QTX7"/>
<feature type="binding site" evidence="12">
    <location>
        <position position="76"/>
    </location>
    <ligand>
        <name>Na(+)</name>
        <dbReference type="ChEBI" id="CHEBI:29101"/>
        <note>structural</note>
    </ligand>
</feature>
<feature type="binding site" evidence="12">
    <location>
        <position position="79"/>
    </location>
    <ligand>
        <name>Na(+)</name>
        <dbReference type="ChEBI" id="CHEBI:29101"/>
        <note>structural</note>
    </ligand>
</feature>
<feature type="transmembrane region" description="Helical" evidence="12">
    <location>
        <begin position="34"/>
        <end position="56"/>
    </location>
</feature>
<organism evidence="13 14">
    <name type="scientific">Bartonella tamiae Th239</name>
    <dbReference type="NCBI Taxonomy" id="1094558"/>
    <lineage>
        <taxon>Bacteria</taxon>
        <taxon>Pseudomonadati</taxon>
        <taxon>Pseudomonadota</taxon>
        <taxon>Alphaproteobacteria</taxon>
        <taxon>Hyphomicrobiales</taxon>
        <taxon>Bartonellaceae</taxon>
        <taxon>Bartonella</taxon>
    </lineage>
</organism>
<evidence type="ECO:0000256" key="6">
    <source>
        <dbReference type="ARBA" id="ARBA00023053"/>
    </source>
</evidence>
<accession>J0QTX7</accession>
<comment type="subcellular location">
    <subcellularLocation>
        <location evidence="1 12">Cell membrane</location>
        <topology evidence="1 12">Multi-pass membrane protein</topology>
    </subcellularLocation>
</comment>
<comment type="function">
    <text evidence="12">Fluoride-specific ion channel. Important for reducing fluoride concentration in the cell, thus reducing its toxicity.</text>
</comment>
<dbReference type="HAMAP" id="MF_00454">
    <property type="entry name" value="FluC"/>
    <property type="match status" value="1"/>
</dbReference>
<evidence type="ECO:0000256" key="12">
    <source>
        <dbReference type="HAMAP-Rule" id="MF_00454"/>
    </source>
</evidence>
<keyword evidence="3" id="KW-0997">Cell inner membrane</keyword>
<feature type="transmembrane region" description="Helical" evidence="12">
    <location>
        <begin position="7"/>
        <end position="28"/>
    </location>
</feature>
<comment type="activity regulation">
    <text evidence="12">Na(+) is not transported, but it plays an essential structural role and its presence is essential for fluoride channel function.</text>
</comment>
<evidence type="ECO:0000256" key="11">
    <source>
        <dbReference type="ARBA" id="ARBA00035585"/>
    </source>
</evidence>
<comment type="caution">
    <text evidence="13">The sequence shown here is derived from an EMBL/GenBank/DDBJ whole genome shotgun (WGS) entry which is preliminary data.</text>
</comment>
<keyword evidence="8 12" id="KW-0472">Membrane</keyword>
<dbReference type="PANTHER" id="PTHR28259:SF1">
    <property type="entry name" value="FLUORIDE EXPORT PROTEIN 1-RELATED"/>
    <property type="match status" value="1"/>
</dbReference>
<evidence type="ECO:0000256" key="9">
    <source>
        <dbReference type="ARBA" id="ARBA00023303"/>
    </source>
</evidence>
<dbReference type="HOGENOM" id="CLU_114342_3_0_5"/>
<name>J0QTX7_9HYPH</name>
<evidence type="ECO:0000256" key="3">
    <source>
        <dbReference type="ARBA" id="ARBA00022519"/>
    </source>
</evidence>
<evidence type="ECO:0000256" key="8">
    <source>
        <dbReference type="ARBA" id="ARBA00023136"/>
    </source>
</evidence>
<keyword evidence="14" id="KW-1185">Reference proteome</keyword>
<dbReference type="NCBIfam" id="TIGR00494">
    <property type="entry name" value="crcB"/>
    <property type="match status" value="1"/>
</dbReference>
<feature type="transmembrane region" description="Helical" evidence="12">
    <location>
        <begin position="68"/>
        <end position="89"/>
    </location>
</feature>
<keyword evidence="2 12" id="KW-1003">Cell membrane</keyword>
<evidence type="ECO:0000256" key="7">
    <source>
        <dbReference type="ARBA" id="ARBA00023065"/>
    </source>
</evidence>
<dbReference type="RefSeq" id="WP_008040622.1">
    <property type="nucleotide sequence ID" value="NZ_JH725147.1"/>
</dbReference>
<keyword evidence="12" id="KW-0479">Metal-binding</keyword>
<sequence length="143" mass="15316">MTATLYVALGGAIGSIGRFWLGLAMAGLSKNLPVGTIVINIIGSFIIAFFGALSIVGAKFPMSENLRLFVLVGLCGGFTTFSSFSLQSIELLREGAFIRGILNIFLSVVLCLCATTIGFYCAQKINKNPSKLVQEQTEKNKNQ</sequence>
<dbReference type="Pfam" id="PF02537">
    <property type="entry name" value="CRCB"/>
    <property type="match status" value="1"/>
</dbReference>
<dbReference type="OrthoDB" id="9806299at2"/>
<evidence type="ECO:0000313" key="14">
    <source>
        <dbReference type="Proteomes" id="UP000008952"/>
    </source>
</evidence>
<dbReference type="InterPro" id="IPR003691">
    <property type="entry name" value="FluC"/>
</dbReference>
<evidence type="ECO:0000256" key="4">
    <source>
        <dbReference type="ARBA" id="ARBA00022692"/>
    </source>
</evidence>
<keyword evidence="12" id="KW-0813">Transport</keyword>
<comment type="similarity">
    <text evidence="10 12">Belongs to the fluoride channel Fluc/FEX (TC 1.A.43) family.</text>
</comment>
<dbReference type="EMBL" id="AIMB01000008">
    <property type="protein sequence ID" value="EJF89361.1"/>
    <property type="molecule type" value="Genomic_DNA"/>
</dbReference>
<proteinExistence type="inferred from homology"/>
<keyword evidence="4 12" id="KW-0812">Transmembrane</keyword>
<gene>
    <name evidence="12" type="primary">fluC</name>
    <name evidence="12" type="synonym">crcB</name>
    <name evidence="13" type="ORF">ME5_01912</name>
</gene>
<reference evidence="13 14" key="1">
    <citation type="submission" date="2012-03" db="EMBL/GenBank/DDBJ databases">
        <title>The Genome Sequence of Bartonella tamiae Th239.</title>
        <authorList>
            <consortium name="The Broad Institute Genome Sequencing Platform"/>
            <consortium name="The Broad Institute Genome Sequencing Center for Infectious Disease"/>
            <person name="Feldgarden M."/>
            <person name="Kirby J."/>
            <person name="Kosoy M."/>
            <person name="Birtles R."/>
            <person name="Probert W.S."/>
            <person name="Chiaraviglio L."/>
            <person name="Young S.K."/>
            <person name="Zeng Q."/>
            <person name="Gargeya S."/>
            <person name="Fitzgerald M."/>
            <person name="Haas B."/>
            <person name="Abouelleil A."/>
            <person name="Alvarado L."/>
            <person name="Arachchi H.M."/>
            <person name="Berlin A."/>
            <person name="Chapman S.B."/>
            <person name="Gearin G."/>
            <person name="Goldberg J."/>
            <person name="Griggs A."/>
            <person name="Gujja S."/>
            <person name="Hansen M."/>
            <person name="Heiman D."/>
            <person name="Howarth C."/>
            <person name="Larimer J."/>
            <person name="Lui A."/>
            <person name="MacDonald P.J.P."/>
            <person name="McCowen C."/>
            <person name="Montmayeur A."/>
            <person name="Murphy C."/>
            <person name="Neiman D."/>
            <person name="Pearson M."/>
            <person name="Priest M."/>
            <person name="Roberts A."/>
            <person name="Saif S."/>
            <person name="Shea T."/>
            <person name="Sisk P."/>
            <person name="Stolte C."/>
            <person name="Sykes S."/>
            <person name="Wortman J."/>
            <person name="Nusbaum C."/>
            <person name="Birren B."/>
        </authorList>
    </citation>
    <scope>NUCLEOTIDE SEQUENCE [LARGE SCALE GENOMIC DNA]</scope>
    <source>
        <strain evidence="13 14">Th239</strain>
    </source>
</reference>
<keyword evidence="6 12" id="KW-0915">Sodium</keyword>
<dbReference type="Proteomes" id="UP000008952">
    <property type="component" value="Unassembled WGS sequence"/>
</dbReference>
<dbReference type="eggNOG" id="COG0239">
    <property type="taxonomic scope" value="Bacteria"/>
</dbReference>
<protein>
    <recommendedName>
        <fullName evidence="12">Fluoride-specific ion channel FluC</fullName>
    </recommendedName>
</protein>
<evidence type="ECO:0000313" key="13">
    <source>
        <dbReference type="EMBL" id="EJF89361.1"/>
    </source>
</evidence>
<dbReference type="GO" id="GO:0140114">
    <property type="term" value="P:cellular detoxification of fluoride"/>
    <property type="evidence" value="ECO:0007669"/>
    <property type="project" value="UniProtKB-UniRule"/>
</dbReference>
<dbReference type="PANTHER" id="PTHR28259">
    <property type="entry name" value="FLUORIDE EXPORT PROTEIN 1-RELATED"/>
    <property type="match status" value="1"/>
</dbReference>
<dbReference type="GO" id="GO:0062054">
    <property type="term" value="F:fluoride channel activity"/>
    <property type="evidence" value="ECO:0007669"/>
    <property type="project" value="UniProtKB-UniRule"/>
</dbReference>
<comment type="catalytic activity">
    <reaction evidence="11">
        <text>fluoride(in) = fluoride(out)</text>
        <dbReference type="Rhea" id="RHEA:76159"/>
        <dbReference type="ChEBI" id="CHEBI:17051"/>
    </reaction>
    <physiologicalReaction direction="left-to-right" evidence="11">
        <dbReference type="Rhea" id="RHEA:76160"/>
    </physiologicalReaction>
</comment>
<dbReference type="GO" id="GO:0046872">
    <property type="term" value="F:metal ion binding"/>
    <property type="evidence" value="ECO:0007669"/>
    <property type="project" value="UniProtKB-KW"/>
</dbReference>
<feature type="transmembrane region" description="Helical" evidence="12">
    <location>
        <begin position="101"/>
        <end position="122"/>
    </location>
</feature>
<keyword evidence="7 12" id="KW-0406">Ion transport</keyword>
<keyword evidence="5 12" id="KW-1133">Transmembrane helix</keyword>
<dbReference type="PATRIC" id="fig|1094558.3.peg.2050"/>
<evidence type="ECO:0000256" key="1">
    <source>
        <dbReference type="ARBA" id="ARBA00004651"/>
    </source>
</evidence>
<dbReference type="GO" id="GO:0005886">
    <property type="term" value="C:plasma membrane"/>
    <property type="evidence" value="ECO:0007669"/>
    <property type="project" value="UniProtKB-SubCell"/>
</dbReference>